<evidence type="ECO:0000313" key="1">
    <source>
        <dbReference type="EMBL" id="SVA57916.1"/>
    </source>
</evidence>
<organism evidence="1">
    <name type="scientific">marine metagenome</name>
    <dbReference type="NCBI Taxonomy" id="408172"/>
    <lineage>
        <taxon>unclassified sequences</taxon>
        <taxon>metagenomes</taxon>
        <taxon>ecological metagenomes</taxon>
    </lineage>
</organism>
<accession>A0A381WZF4</accession>
<sequence length="160" mass="18603">MAAKLPLNDVLNAIDRKDFNWYANLDAEKKKAWGSWLFIRYASSTKGKDKEELLLNTNEFVNKHYGDIYKYDELVWKLMCLTGTGKKQYHEWIKPPNSKIKKDTISQFVSETYPTMNGSEVELFQKMNDVSDLKQMAGDMGMTDKEISEIFGKKKAKKKK</sequence>
<dbReference type="EMBL" id="UINC01013399">
    <property type="protein sequence ID" value="SVA57916.1"/>
    <property type="molecule type" value="Genomic_DNA"/>
</dbReference>
<reference evidence="1" key="1">
    <citation type="submission" date="2018-05" db="EMBL/GenBank/DDBJ databases">
        <authorList>
            <person name="Lanie J.A."/>
            <person name="Ng W.-L."/>
            <person name="Kazmierczak K.M."/>
            <person name="Andrzejewski T.M."/>
            <person name="Davidsen T.M."/>
            <person name="Wayne K.J."/>
            <person name="Tettelin H."/>
            <person name="Glass J.I."/>
            <person name="Rusch D."/>
            <person name="Podicherti R."/>
            <person name="Tsui H.-C.T."/>
            <person name="Winkler M.E."/>
        </authorList>
    </citation>
    <scope>NUCLEOTIDE SEQUENCE</scope>
</reference>
<proteinExistence type="predicted"/>
<dbReference type="AlphaFoldDB" id="A0A381WZF4"/>
<protein>
    <submittedName>
        <fullName evidence="1">Uncharacterized protein</fullName>
    </submittedName>
</protein>
<name>A0A381WZF4_9ZZZZ</name>
<gene>
    <name evidence="1" type="ORF">METZ01_LOCUS110770</name>
</gene>